<protein>
    <submittedName>
        <fullName evidence="4">Adenylate/guanylate cyclase domain-containing protein</fullName>
    </submittedName>
</protein>
<dbReference type="GO" id="GO:0004016">
    <property type="term" value="F:adenylate cyclase activity"/>
    <property type="evidence" value="ECO:0007669"/>
    <property type="project" value="UniProtKB-ARBA"/>
</dbReference>
<dbReference type="GO" id="GO:0006171">
    <property type="term" value="P:cAMP biosynthetic process"/>
    <property type="evidence" value="ECO:0007669"/>
    <property type="project" value="TreeGrafter"/>
</dbReference>
<evidence type="ECO:0000259" key="3">
    <source>
        <dbReference type="PROSITE" id="PS50885"/>
    </source>
</evidence>
<dbReference type="CDD" id="cd06225">
    <property type="entry name" value="HAMP"/>
    <property type="match status" value="1"/>
</dbReference>
<dbReference type="InterPro" id="IPR001054">
    <property type="entry name" value="A/G_cyclase"/>
</dbReference>
<accession>A0A5C1QC59</accession>
<keyword evidence="5" id="KW-1185">Reference proteome</keyword>
<dbReference type="CDD" id="cd07302">
    <property type="entry name" value="CHD"/>
    <property type="match status" value="1"/>
</dbReference>
<gene>
    <name evidence="4" type="ORF">EW093_10545</name>
</gene>
<dbReference type="InterPro" id="IPR003660">
    <property type="entry name" value="HAMP_dom"/>
</dbReference>
<dbReference type="SUPFAM" id="SSF158472">
    <property type="entry name" value="HAMP domain-like"/>
    <property type="match status" value="1"/>
</dbReference>
<feature type="transmembrane region" description="Helical" evidence="1">
    <location>
        <begin position="69"/>
        <end position="90"/>
    </location>
</feature>
<dbReference type="SMART" id="SM00044">
    <property type="entry name" value="CYCc"/>
    <property type="match status" value="1"/>
</dbReference>
<dbReference type="PROSITE" id="PS50885">
    <property type="entry name" value="HAMP"/>
    <property type="match status" value="1"/>
</dbReference>
<keyword evidence="1" id="KW-1133">Transmembrane helix</keyword>
<feature type="domain" description="HAMP" evidence="3">
    <location>
        <begin position="311"/>
        <end position="363"/>
    </location>
</feature>
<dbReference type="KEGG" id="sper:EW093_10545"/>
<dbReference type="GO" id="GO:0016020">
    <property type="term" value="C:membrane"/>
    <property type="evidence" value="ECO:0007669"/>
    <property type="project" value="InterPro"/>
</dbReference>
<dbReference type="EMBL" id="CP035807">
    <property type="protein sequence ID" value="QEN05131.1"/>
    <property type="molecule type" value="Genomic_DNA"/>
</dbReference>
<feature type="domain" description="Guanylate cyclase" evidence="2">
    <location>
        <begin position="395"/>
        <end position="527"/>
    </location>
</feature>
<evidence type="ECO:0000313" key="5">
    <source>
        <dbReference type="Proteomes" id="UP000323824"/>
    </source>
</evidence>
<dbReference type="SMART" id="SM00304">
    <property type="entry name" value="HAMP"/>
    <property type="match status" value="1"/>
</dbReference>
<evidence type="ECO:0000256" key="1">
    <source>
        <dbReference type="SAM" id="Phobius"/>
    </source>
</evidence>
<keyword evidence="1" id="KW-0472">Membrane</keyword>
<keyword evidence="1" id="KW-0812">Transmembrane</keyword>
<sequence>MKVPRYHSISFLILPFIIYLALNFSLVGTVFLKEIITYTSIVIPNLELEEPNLQLTKEDLIKQRYAKDFSVTLVVIGFSVALFNLPFKIFFFKKRRKKQPKPLESRYTKLLINFSPEIITTIVLLGTIYIHYSIFHTFKQAPDNNFFSGAMNNIFIVSVFTSTLVVILVYFGQKFRVQTKYIQHVFSKERLTEKPTGFNFPGLRGRFFITTIFITFIPLIIVMFYVISSFKTVSSISALSNVEFNFLFKDWIELISMFTQEDPKSLILTALDGGPAPYIDTFGVFQLFLGIIPGLFFSLIYIFKIVSWSNYSILKPINELLVSMKSVSKGNLDSYTIVRSREETGQLSYGFNQMLNGLKERERIKSLFGQYLSAEISEEIIKGNVDLNGSMYKATILFADIRGFTTLSESITPHETISFLNEYYNVIIDVIQKYGGIIDKFMGDGILVLFGVPITSKDHADRAVNASFEIHEKLKQFNKDRESAGLFTVKIGIGIHTGDVIAGNVGNSNKLEYTVIGDTVNIASRIESLTKKFETELLIGESVYDNLSLNNKNRERFQKLDGVILRGKRVKVNLLKFIQ</sequence>
<feature type="transmembrane region" description="Helical" evidence="1">
    <location>
        <begin position="12"/>
        <end position="32"/>
    </location>
</feature>
<proteinExistence type="predicted"/>
<dbReference type="RefSeq" id="WP_149568372.1">
    <property type="nucleotide sequence ID" value="NZ_CP035807.1"/>
</dbReference>
<dbReference type="GO" id="GO:0035556">
    <property type="term" value="P:intracellular signal transduction"/>
    <property type="evidence" value="ECO:0007669"/>
    <property type="project" value="InterPro"/>
</dbReference>
<dbReference type="InterPro" id="IPR029787">
    <property type="entry name" value="Nucleotide_cyclase"/>
</dbReference>
<dbReference type="Proteomes" id="UP000323824">
    <property type="component" value="Chromosome"/>
</dbReference>
<evidence type="ECO:0000259" key="2">
    <source>
        <dbReference type="PROSITE" id="PS50125"/>
    </source>
</evidence>
<reference evidence="4 5" key="2">
    <citation type="submission" date="2019-09" db="EMBL/GenBank/DDBJ databases">
        <title>Complete Genome Sequence and Methylome Analysis of free living Spirochaetas.</title>
        <authorList>
            <person name="Leshcheva N."/>
            <person name="Mikheeva N."/>
        </authorList>
    </citation>
    <scope>NUCLEOTIDE SEQUENCE [LARGE SCALE GENOMIC DNA]</scope>
    <source>
        <strain evidence="4 5">P</strain>
    </source>
</reference>
<feature type="transmembrane region" description="Helical" evidence="1">
    <location>
        <begin position="110"/>
        <end position="130"/>
    </location>
</feature>
<dbReference type="InterPro" id="IPR050697">
    <property type="entry name" value="Adenylyl/Guanylyl_Cyclase_3/4"/>
</dbReference>
<feature type="transmembrane region" description="Helical" evidence="1">
    <location>
        <begin position="150"/>
        <end position="171"/>
    </location>
</feature>
<name>A0A5C1QC59_9SPIO</name>
<dbReference type="AlphaFoldDB" id="A0A5C1QC59"/>
<dbReference type="SUPFAM" id="SSF55073">
    <property type="entry name" value="Nucleotide cyclase"/>
    <property type="match status" value="1"/>
</dbReference>
<dbReference type="Gene3D" id="3.30.70.1230">
    <property type="entry name" value="Nucleotide cyclase"/>
    <property type="match status" value="1"/>
</dbReference>
<organism evidence="4 5">
    <name type="scientific">Thiospirochaeta perfilievii</name>
    <dbReference type="NCBI Taxonomy" id="252967"/>
    <lineage>
        <taxon>Bacteria</taxon>
        <taxon>Pseudomonadati</taxon>
        <taxon>Spirochaetota</taxon>
        <taxon>Spirochaetia</taxon>
        <taxon>Spirochaetales</taxon>
        <taxon>Spirochaetaceae</taxon>
        <taxon>Thiospirochaeta</taxon>
    </lineage>
</organism>
<dbReference type="PROSITE" id="PS50125">
    <property type="entry name" value="GUANYLATE_CYCLASE_2"/>
    <property type="match status" value="1"/>
</dbReference>
<dbReference type="PANTHER" id="PTHR43081">
    <property type="entry name" value="ADENYLATE CYCLASE, TERMINAL-DIFFERENTIATION SPECIFIC-RELATED"/>
    <property type="match status" value="1"/>
</dbReference>
<feature type="transmembrane region" description="Helical" evidence="1">
    <location>
        <begin position="207"/>
        <end position="227"/>
    </location>
</feature>
<dbReference type="PANTHER" id="PTHR43081:SF1">
    <property type="entry name" value="ADENYLATE CYCLASE, TERMINAL-DIFFERENTIATION SPECIFIC"/>
    <property type="match status" value="1"/>
</dbReference>
<evidence type="ECO:0000313" key="4">
    <source>
        <dbReference type="EMBL" id="QEN05131.1"/>
    </source>
</evidence>
<feature type="transmembrane region" description="Helical" evidence="1">
    <location>
        <begin position="284"/>
        <end position="303"/>
    </location>
</feature>
<reference evidence="4 5" key="1">
    <citation type="submission" date="2019-02" db="EMBL/GenBank/DDBJ databases">
        <authorList>
            <person name="Fomenkov A."/>
            <person name="Dubinina G."/>
            <person name="Grabovich M."/>
            <person name="Vincze T."/>
            <person name="Roberts R.J."/>
        </authorList>
    </citation>
    <scope>NUCLEOTIDE SEQUENCE [LARGE SCALE GENOMIC DNA]</scope>
    <source>
        <strain evidence="4 5">P</strain>
    </source>
</reference>
<dbReference type="Pfam" id="PF00211">
    <property type="entry name" value="Guanylate_cyc"/>
    <property type="match status" value="1"/>
</dbReference>
<dbReference type="OrthoDB" id="9806704at2"/>
<dbReference type="Gene3D" id="6.10.340.10">
    <property type="match status" value="1"/>
</dbReference>